<comment type="subcellular location">
    <subcellularLocation>
        <location evidence="1 7">Endoplasmic reticulum membrane</location>
        <topology evidence="1 7">Multi-pass membrane protein</topology>
    </subcellularLocation>
</comment>
<dbReference type="PANTHER" id="PTHR11009">
    <property type="entry name" value="DER1-LIKE PROTEIN, DERLIN"/>
    <property type="match status" value="1"/>
</dbReference>
<comment type="similarity">
    <text evidence="2 7">Belongs to the derlin family.</text>
</comment>
<evidence type="ECO:0000256" key="2">
    <source>
        <dbReference type="ARBA" id="ARBA00008917"/>
    </source>
</evidence>
<organism evidence="8 9">
    <name type="scientific">Lachnellula subtilissima</name>
    <dbReference type="NCBI Taxonomy" id="602034"/>
    <lineage>
        <taxon>Eukaryota</taxon>
        <taxon>Fungi</taxon>
        <taxon>Dikarya</taxon>
        <taxon>Ascomycota</taxon>
        <taxon>Pezizomycotina</taxon>
        <taxon>Leotiomycetes</taxon>
        <taxon>Helotiales</taxon>
        <taxon>Lachnaceae</taxon>
        <taxon>Lachnellula</taxon>
    </lineage>
</organism>
<dbReference type="InterPro" id="IPR007599">
    <property type="entry name" value="DER1"/>
</dbReference>
<name>A0A8H8RPN0_9HELO</name>
<dbReference type="EMBL" id="QGMJ01000301">
    <property type="protein sequence ID" value="TVY38175.1"/>
    <property type="molecule type" value="Genomic_DNA"/>
</dbReference>
<dbReference type="Proteomes" id="UP000462212">
    <property type="component" value="Unassembled WGS sequence"/>
</dbReference>
<dbReference type="Pfam" id="PF04511">
    <property type="entry name" value="DER1"/>
    <property type="match status" value="1"/>
</dbReference>
<dbReference type="GO" id="GO:0005789">
    <property type="term" value="C:endoplasmic reticulum membrane"/>
    <property type="evidence" value="ECO:0007669"/>
    <property type="project" value="UniProtKB-SubCell"/>
</dbReference>
<sequence>STYLQSIMDMNMGGIDGGMGQAGFPLETWFWEMPLCTRWWTTATVLTSALVQCQIVTPFQLFYSFRAVFFKNQYWRLLTTFVYFGPLSLDLVFHVFFLQRYSRLLEEASGRSPAHFSWLLLYACTCLICLSPLVSMPFLGHPLSSTLVYIWSRRNPDTRLSLMGLLVFTAPYLPWVLMGFSLVVHGTIPKDEIMGVVIGHVYYFFSDVYPPLHNGSRPFDPPMWWRRIFEGRPQQETADVINNEIAVAAAPVPEVR</sequence>
<keyword evidence="9" id="KW-1185">Reference proteome</keyword>
<feature type="transmembrane region" description="Helical" evidence="7">
    <location>
        <begin position="160"/>
        <end position="184"/>
    </location>
</feature>
<evidence type="ECO:0000256" key="4">
    <source>
        <dbReference type="ARBA" id="ARBA00022824"/>
    </source>
</evidence>
<evidence type="ECO:0000256" key="5">
    <source>
        <dbReference type="ARBA" id="ARBA00022989"/>
    </source>
</evidence>
<dbReference type="SUPFAM" id="SSF144091">
    <property type="entry name" value="Rhomboid-like"/>
    <property type="match status" value="1"/>
</dbReference>
<keyword evidence="3 7" id="KW-0812">Transmembrane</keyword>
<evidence type="ECO:0000256" key="3">
    <source>
        <dbReference type="ARBA" id="ARBA00022692"/>
    </source>
</evidence>
<dbReference type="InterPro" id="IPR035952">
    <property type="entry name" value="Rhomboid-like_sf"/>
</dbReference>
<reference evidence="8 9" key="1">
    <citation type="submission" date="2018-05" db="EMBL/GenBank/DDBJ databases">
        <title>Genome sequencing and assembly of the regulated plant pathogen Lachnellula willkommii and related sister species for the development of diagnostic species identification markers.</title>
        <authorList>
            <person name="Giroux E."/>
            <person name="Bilodeau G."/>
        </authorList>
    </citation>
    <scope>NUCLEOTIDE SEQUENCE [LARGE SCALE GENOMIC DNA]</scope>
    <source>
        <strain evidence="8 9">CBS 197.66</strain>
    </source>
</reference>
<evidence type="ECO:0000313" key="8">
    <source>
        <dbReference type="EMBL" id="TVY38175.1"/>
    </source>
</evidence>
<evidence type="ECO:0000256" key="1">
    <source>
        <dbReference type="ARBA" id="ARBA00004477"/>
    </source>
</evidence>
<evidence type="ECO:0000256" key="6">
    <source>
        <dbReference type="ARBA" id="ARBA00023136"/>
    </source>
</evidence>
<proteinExistence type="inferred from homology"/>
<feature type="transmembrane region" description="Helical" evidence="7">
    <location>
        <begin position="74"/>
        <end position="98"/>
    </location>
</feature>
<dbReference type="OrthoDB" id="1716531at2759"/>
<feature type="transmembrane region" description="Helical" evidence="7">
    <location>
        <begin position="119"/>
        <end position="140"/>
    </location>
</feature>
<keyword evidence="4 7" id="KW-0256">Endoplasmic reticulum</keyword>
<dbReference type="GO" id="GO:0006950">
    <property type="term" value="P:response to stress"/>
    <property type="evidence" value="ECO:0007669"/>
    <property type="project" value="UniProtKB-ARBA"/>
</dbReference>
<accession>A0A8H8RPN0</accession>
<evidence type="ECO:0000256" key="7">
    <source>
        <dbReference type="RuleBase" id="RU363059"/>
    </source>
</evidence>
<protein>
    <recommendedName>
        <fullName evidence="7">Derlin</fullName>
    </recommendedName>
</protein>
<comment type="caution">
    <text evidence="8">The sequence shown here is derived from an EMBL/GenBank/DDBJ whole genome shotgun (WGS) entry which is preliminary data.</text>
</comment>
<gene>
    <name evidence="8" type="primary">Derl2</name>
    <name evidence="8" type="ORF">LSUB1_G002247</name>
</gene>
<keyword evidence="5 7" id="KW-1133">Transmembrane helix</keyword>
<evidence type="ECO:0000313" key="9">
    <source>
        <dbReference type="Proteomes" id="UP000462212"/>
    </source>
</evidence>
<feature type="transmembrane region" description="Helical" evidence="7">
    <location>
        <begin position="39"/>
        <end position="62"/>
    </location>
</feature>
<comment type="function">
    <text evidence="7">May be involved in the degradation of misfolded endoplasmic reticulum (ER) luminal proteins.</text>
</comment>
<dbReference type="AlphaFoldDB" id="A0A8H8RPN0"/>
<feature type="non-terminal residue" evidence="8">
    <location>
        <position position="1"/>
    </location>
</feature>
<keyword evidence="6 7" id="KW-0472">Membrane</keyword>